<evidence type="ECO:0000256" key="10">
    <source>
        <dbReference type="ARBA" id="ARBA00075110"/>
    </source>
</evidence>
<comment type="catalytic activity">
    <reaction evidence="5">
        <text>[molybdopterin-synthase sulfur-carrier protein]-C-terminal Gly-Gly + ATP + H(+) = [molybdopterin-synthase sulfur-carrier protein]-C-terminal Gly-Gly-AMP + diphosphate</text>
        <dbReference type="Rhea" id="RHEA:43616"/>
        <dbReference type="Rhea" id="RHEA-COMP:12159"/>
        <dbReference type="Rhea" id="RHEA-COMP:12202"/>
        <dbReference type="ChEBI" id="CHEBI:15378"/>
        <dbReference type="ChEBI" id="CHEBI:30616"/>
        <dbReference type="ChEBI" id="CHEBI:33019"/>
        <dbReference type="ChEBI" id="CHEBI:90618"/>
        <dbReference type="ChEBI" id="CHEBI:90778"/>
        <dbReference type="EC" id="2.7.7.80"/>
    </reaction>
</comment>
<protein>
    <recommendedName>
        <fullName evidence="9">Molybdopterin-synthase adenylyltransferase</fullName>
        <ecNumber evidence="8">2.7.7.80</ecNumber>
    </recommendedName>
    <alternativeName>
        <fullName evidence="12">MoaD protein adenylase</fullName>
    </alternativeName>
    <alternativeName>
        <fullName evidence="10">Molybdopterin-converting factor subunit 1 adenylase</fullName>
    </alternativeName>
    <alternativeName>
        <fullName evidence="11">Sulfur carrier protein MoaD adenylyltransferase</fullName>
    </alternativeName>
</protein>
<evidence type="ECO:0000256" key="9">
    <source>
        <dbReference type="ARBA" id="ARBA00073635"/>
    </source>
</evidence>
<feature type="domain" description="THIF-type NAD/FAD binding fold" evidence="13">
    <location>
        <begin position="10"/>
        <end position="232"/>
    </location>
</feature>
<proteinExistence type="inferred from homology"/>
<evidence type="ECO:0000256" key="4">
    <source>
        <dbReference type="ARBA" id="ARBA00022840"/>
    </source>
</evidence>
<evidence type="ECO:0000256" key="12">
    <source>
        <dbReference type="ARBA" id="ARBA00078531"/>
    </source>
</evidence>
<evidence type="ECO:0000256" key="1">
    <source>
        <dbReference type="ARBA" id="ARBA00009919"/>
    </source>
</evidence>
<evidence type="ECO:0000313" key="15">
    <source>
        <dbReference type="Proteomes" id="UP000553459"/>
    </source>
</evidence>
<dbReference type="GO" id="GO:0008146">
    <property type="term" value="F:sulfotransferase activity"/>
    <property type="evidence" value="ECO:0007669"/>
    <property type="project" value="TreeGrafter"/>
</dbReference>
<dbReference type="RefSeq" id="WP_166518527.1">
    <property type="nucleotide sequence ID" value="NZ_JAAABJ010000211.1"/>
</dbReference>
<dbReference type="FunFam" id="3.40.50.720:FF:000033">
    <property type="entry name" value="Adenylyltransferase and sulfurtransferase MOCS3"/>
    <property type="match status" value="1"/>
</dbReference>
<dbReference type="AlphaFoldDB" id="A0A845PPT8"/>
<dbReference type="Gene3D" id="3.40.50.720">
    <property type="entry name" value="NAD(P)-binding Rossmann-like Domain"/>
    <property type="match status" value="1"/>
</dbReference>
<evidence type="ECO:0000256" key="2">
    <source>
        <dbReference type="ARBA" id="ARBA00022679"/>
    </source>
</evidence>
<keyword evidence="4" id="KW-0067">ATP-binding</keyword>
<reference evidence="14 15" key="1">
    <citation type="submission" date="2019-11" db="EMBL/GenBank/DDBJ databases">
        <title>Characterization of Elizabethkingia argenteiflava sp. nov., isolated from inner surface of Soybean Pods.</title>
        <authorList>
            <person name="Mo S."/>
        </authorList>
    </citation>
    <scope>NUCLEOTIDE SEQUENCE [LARGE SCALE GENOMIC DNA]</scope>
    <source>
        <strain evidence="14 15">YB22</strain>
    </source>
</reference>
<accession>A0A845PPT8</accession>
<keyword evidence="3" id="KW-0547">Nucleotide-binding</keyword>
<dbReference type="GO" id="GO:0061605">
    <property type="term" value="F:molybdopterin-synthase adenylyltransferase activity"/>
    <property type="evidence" value="ECO:0007669"/>
    <property type="project" value="UniProtKB-EC"/>
</dbReference>
<dbReference type="InterPro" id="IPR035985">
    <property type="entry name" value="Ubiquitin-activating_enz"/>
</dbReference>
<keyword evidence="15" id="KW-1185">Reference proteome</keyword>
<comment type="caution">
    <text evidence="14">The sequence shown here is derived from an EMBL/GenBank/DDBJ whole genome shotgun (WGS) entry which is preliminary data.</text>
</comment>
<keyword evidence="2" id="KW-0808">Transferase</keyword>
<dbReference type="GO" id="GO:0004792">
    <property type="term" value="F:thiosulfate-cyanide sulfurtransferase activity"/>
    <property type="evidence" value="ECO:0007669"/>
    <property type="project" value="TreeGrafter"/>
</dbReference>
<comment type="similarity">
    <text evidence="1">Belongs to the HesA/MoeB/ThiF family.</text>
</comment>
<gene>
    <name evidence="14" type="ORF">GNY06_01750</name>
</gene>
<comment type="function">
    <text evidence="6">Catalyzes the adenylation by ATP of the carboxyl group of the C-terminal glycine of sulfur carrier protein MoaD.</text>
</comment>
<sequence length="236" mass="26278">MKANDIFNRYSRQIFIDEISISGQRKIMDARVLIVGAGGLGSPVIQYLAAAGVGSLGIIDFDNVELHNLNRQVIHTEFSVGKPKVESAVQFVQCLNSNVTCVPIYQKITAENVHDIISNYDIIVEGSDNFKTRYMVNDACVQLDKPLVYGSIFAFEGQVAVFNYRGSKHLRDLYPQEPSPEQVPNCDRYGVLGPLPGMVGTMMAMQVLKILTGLSVKTNHLTIIDTLDWNFMQVEF</sequence>
<dbReference type="GO" id="GO:0005829">
    <property type="term" value="C:cytosol"/>
    <property type="evidence" value="ECO:0007669"/>
    <property type="project" value="TreeGrafter"/>
</dbReference>
<evidence type="ECO:0000256" key="7">
    <source>
        <dbReference type="ARBA" id="ARBA00063809"/>
    </source>
</evidence>
<dbReference type="PANTHER" id="PTHR10953:SF102">
    <property type="entry name" value="ADENYLYLTRANSFERASE AND SULFURTRANSFERASE MOCS3"/>
    <property type="match status" value="1"/>
</dbReference>
<name>A0A845PPT8_9FLAO</name>
<comment type="subunit">
    <text evidence="7">Homodimer. Forms a stable heterotetrameric complex of 2 MoeB and 2 MoaD during adenylation of MoaD.</text>
</comment>
<organism evidence="14 15">
    <name type="scientific">Elizabethkingia argenteiflava</name>
    <dbReference type="NCBI Taxonomy" id="2681556"/>
    <lineage>
        <taxon>Bacteria</taxon>
        <taxon>Pseudomonadati</taxon>
        <taxon>Bacteroidota</taxon>
        <taxon>Flavobacteriia</taxon>
        <taxon>Flavobacteriales</taxon>
        <taxon>Weeksellaceae</taxon>
        <taxon>Elizabethkingia</taxon>
    </lineage>
</organism>
<dbReference type="Proteomes" id="UP000553459">
    <property type="component" value="Unassembled WGS sequence"/>
</dbReference>
<evidence type="ECO:0000259" key="13">
    <source>
        <dbReference type="Pfam" id="PF00899"/>
    </source>
</evidence>
<evidence type="ECO:0000256" key="3">
    <source>
        <dbReference type="ARBA" id="ARBA00022741"/>
    </source>
</evidence>
<dbReference type="EMBL" id="JAAABJ010000211">
    <property type="protein sequence ID" value="NAW50162.1"/>
    <property type="molecule type" value="Genomic_DNA"/>
</dbReference>
<dbReference type="GO" id="GO:0008641">
    <property type="term" value="F:ubiquitin-like modifier activating enzyme activity"/>
    <property type="evidence" value="ECO:0007669"/>
    <property type="project" value="InterPro"/>
</dbReference>
<dbReference type="Pfam" id="PF00899">
    <property type="entry name" value="ThiF"/>
    <property type="match status" value="1"/>
</dbReference>
<dbReference type="GO" id="GO:0005524">
    <property type="term" value="F:ATP binding"/>
    <property type="evidence" value="ECO:0007669"/>
    <property type="project" value="UniProtKB-KW"/>
</dbReference>
<dbReference type="InterPro" id="IPR045886">
    <property type="entry name" value="ThiF/MoeB/HesA"/>
</dbReference>
<evidence type="ECO:0000256" key="11">
    <source>
        <dbReference type="ARBA" id="ARBA00075328"/>
    </source>
</evidence>
<evidence type="ECO:0000313" key="14">
    <source>
        <dbReference type="EMBL" id="NAW50162.1"/>
    </source>
</evidence>
<dbReference type="SUPFAM" id="SSF69572">
    <property type="entry name" value="Activating enzymes of the ubiquitin-like proteins"/>
    <property type="match status" value="1"/>
</dbReference>
<dbReference type="EC" id="2.7.7.80" evidence="8"/>
<evidence type="ECO:0000256" key="6">
    <source>
        <dbReference type="ARBA" id="ARBA00055169"/>
    </source>
</evidence>
<evidence type="ECO:0000256" key="8">
    <source>
        <dbReference type="ARBA" id="ARBA00066884"/>
    </source>
</evidence>
<dbReference type="PANTHER" id="PTHR10953">
    <property type="entry name" value="UBIQUITIN-ACTIVATING ENZYME E1"/>
    <property type="match status" value="1"/>
</dbReference>
<evidence type="ECO:0000256" key="5">
    <source>
        <dbReference type="ARBA" id="ARBA00052218"/>
    </source>
</evidence>
<dbReference type="InterPro" id="IPR000594">
    <property type="entry name" value="ThiF_NAD_FAD-bd"/>
</dbReference>
<dbReference type="CDD" id="cd00757">
    <property type="entry name" value="ThiF_MoeB_HesA_family"/>
    <property type="match status" value="1"/>
</dbReference>